<feature type="domain" description="NrpR regulatory" evidence="1">
    <location>
        <begin position="84"/>
        <end position="305"/>
    </location>
</feature>
<evidence type="ECO:0000313" key="3">
    <source>
        <dbReference type="EMBL" id="HIP17537.1"/>
    </source>
</evidence>
<dbReference type="Proteomes" id="UP000605144">
    <property type="component" value="Unassembled WGS sequence"/>
</dbReference>
<dbReference type="AlphaFoldDB" id="A0A832YNP7"/>
<dbReference type="Pfam" id="PF08461">
    <property type="entry name" value="WHD_RNase_R"/>
    <property type="match status" value="1"/>
</dbReference>
<dbReference type="InterPro" id="IPR036388">
    <property type="entry name" value="WH-like_DNA-bd_sf"/>
</dbReference>
<evidence type="ECO:0000259" key="1">
    <source>
        <dbReference type="Pfam" id="PF01995"/>
    </source>
</evidence>
<dbReference type="InterPro" id="IPR036390">
    <property type="entry name" value="WH_DNA-bd_sf"/>
</dbReference>
<dbReference type="EMBL" id="DQSV01000089">
    <property type="protein sequence ID" value="HIP17537.1"/>
    <property type="molecule type" value="Genomic_DNA"/>
</dbReference>
<comment type="caution">
    <text evidence="3">The sequence shown here is derived from an EMBL/GenBank/DDBJ whole genome shotgun (WGS) entry which is preliminary data.</text>
</comment>
<dbReference type="InterPro" id="IPR038982">
    <property type="entry name" value="NrpR"/>
</dbReference>
<accession>A0A832YNP7</accession>
<feature type="domain" description="Ribonuclease R winged-helix" evidence="2">
    <location>
        <begin position="10"/>
        <end position="75"/>
    </location>
</feature>
<dbReference type="Gene3D" id="1.10.10.10">
    <property type="entry name" value="Winged helix-like DNA-binding domain superfamily/Winged helix DNA-binding domain"/>
    <property type="match status" value="1"/>
</dbReference>
<sequence length="542" mass="60809">MDNSSNEKLIEILDILSQYDRPVGAKIIADELKKRGYELGERAVRYHLQLLDEKNLTEKFGYYGRVITEKGLDELNKANIIYRIGSIFSQIMEKLYLSDFPKKVIINKTVVEANPDELKELVLKVVDSGFSIGNYVNIRENKGFNNINTTVETLCSINFDNFLMKNGIYSMIRYGGVVKFEDYKPVAFEGVIEFSKSSIDPLEAFITRGKTDVLGIIENGEGYLPANFRTIPKIVLNKFENLLKQDVLNGVLSYGEDNVLGLGLNEGEIGVVLVGGLTPICPLAENEFPIKINAATEIIDISKMNIVNKKYLKPTNGRGTVKIMPVLSKMLSMIHRVDYSIENERGNVLINTGYVDKKYEDEVLDILKECFKSKTLISDRIGFEIKRDLLIINTLCSSTIDGILIKCGVPVMPYYGGILEIAKNRFIDMIAYEGTSLDPHEVFFNKVDGKNTILSGVRKVPMAAQEDLINIVNELGWTGLHKIGKPNNDICGVKVEKNMLGFVSFGGVNPFAIIKNNNIPIKILALHDIKEYSELIHLKELI</sequence>
<feature type="domain" description="NrpR regulatory" evidence="1">
    <location>
        <begin position="325"/>
        <end position="535"/>
    </location>
</feature>
<dbReference type="PANTHER" id="PTHR41964:SF1">
    <property type="entry name" value="GLOBAL NITROGEN REGULATOR NRPR"/>
    <property type="match status" value="1"/>
</dbReference>
<dbReference type="InterPro" id="IPR036984">
    <property type="entry name" value="NrpR_dom_sf"/>
</dbReference>
<dbReference type="Pfam" id="PF01995">
    <property type="entry name" value="NRD1_2"/>
    <property type="match status" value="2"/>
</dbReference>
<dbReference type="SUPFAM" id="SSF46785">
    <property type="entry name" value="Winged helix' DNA-binding domain"/>
    <property type="match status" value="1"/>
</dbReference>
<dbReference type="InterPro" id="IPR002846">
    <property type="entry name" value="NRD"/>
</dbReference>
<evidence type="ECO:0000313" key="4">
    <source>
        <dbReference type="Proteomes" id="UP000605144"/>
    </source>
</evidence>
<name>A0A832YNP7_9EURY</name>
<protein>
    <submittedName>
        <fullName evidence="3">DUF128 domain-containing protein</fullName>
    </submittedName>
</protein>
<evidence type="ECO:0000259" key="2">
    <source>
        <dbReference type="Pfam" id="PF08461"/>
    </source>
</evidence>
<organism evidence="3 4">
    <name type="scientific">Methanothermococcus okinawensis</name>
    <dbReference type="NCBI Taxonomy" id="155863"/>
    <lineage>
        <taxon>Archaea</taxon>
        <taxon>Methanobacteriati</taxon>
        <taxon>Methanobacteriota</taxon>
        <taxon>Methanomada group</taxon>
        <taxon>Methanococci</taxon>
        <taxon>Methanococcales</taxon>
        <taxon>Methanococcaceae</taxon>
        <taxon>Methanothermococcus</taxon>
    </lineage>
</organism>
<dbReference type="InterPro" id="IPR013668">
    <property type="entry name" value="RNase_R_HTH_12"/>
</dbReference>
<reference evidence="3" key="1">
    <citation type="journal article" date="2020" name="ISME J.">
        <title>Gammaproteobacteria mediating utilization of methyl-, sulfur- and petroleum organic compounds in deep ocean hydrothermal plumes.</title>
        <authorList>
            <person name="Zhou Z."/>
            <person name="Liu Y."/>
            <person name="Pan J."/>
            <person name="Cron B.R."/>
            <person name="Toner B.M."/>
            <person name="Anantharaman K."/>
            <person name="Breier J.A."/>
            <person name="Dick G.J."/>
            <person name="Li M."/>
        </authorList>
    </citation>
    <scope>NUCLEOTIDE SEQUENCE</scope>
    <source>
        <strain evidence="3">SZUA-1385</strain>
    </source>
</reference>
<proteinExistence type="predicted"/>
<dbReference type="Gene3D" id="3.30.70.1360">
    <property type="entry name" value="mj0159-like"/>
    <property type="match status" value="3"/>
</dbReference>
<dbReference type="PANTHER" id="PTHR41964">
    <property type="entry name" value="GLOBAL NITROGEN REGULATOR NRPR"/>
    <property type="match status" value="1"/>
</dbReference>
<gene>
    <name evidence="3" type="ORF">EYG76_04490</name>
</gene>